<reference evidence="5" key="1">
    <citation type="journal article" date="2013" name="Environ. Microbiol.">
        <title>Microbiota from the distal guts of lean and obese adolescents exhibit partial functional redundancy besides clear differences in community structure.</title>
        <authorList>
            <person name="Ferrer M."/>
            <person name="Ruiz A."/>
            <person name="Lanza F."/>
            <person name="Haange S.B."/>
            <person name="Oberbach A."/>
            <person name="Till H."/>
            <person name="Bargiela R."/>
            <person name="Campoy C."/>
            <person name="Segura M.T."/>
            <person name="Richter M."/>
            <person name="von Bergen M."/>
            <person name="Seifert J."/>
            <person name="Suarez A."/>
        </authorList>
    </citation>
    <scope>NUCLEOTIDE SEQUENCE</scope>
</reference>
<comment type="caution">
    <text evidence="5">The sequence shown here is derived from an EMBL/GenBank/DDBJ whole genome shotgun (WGS) entry which is preliminary data.</text>
</comment>
<dbReference type="InterPro" id="IPR036914">
    <property type="entry name" value="MGS-like_dom_sf"/>
</dbReference>
<organism evidence="5">
    <name type="scientific">human gut metagenome</name>
    <dbReference type="NCBI Taxonomy" id="408170"/>
    <lineage>
        <taxon>unclassified sequences</taxon>
        <taxon>metagenomes</taxon>
        <taxon>organismal metagenomes</taxon>
    </lineage>
</organism>
<dbReference type="GO" id="GO:0006541">
    <property type="term" value="P:glutamine metabolic process"/>
    <property type="evidence" value="ECO:0007669"/>
    <property type="project" value="TreeGrafter"/>
</dbReference>
<accession>K1SZM7</accession>
<dbReference type="Gene3D" id="3.40.50.1380">
    <property type="entry name" value="Methylglyoxal synthase-like domain"/>
    <property type="match status" value="1"/>
</dbReference>
<dbReference type="PANTHER" id="PTHR11405">
    <property type="entry name" value="CARBAMOYLTRANSFERASE FAMILY MEMBER"/>
    <property type="match status" value="1"/>
</dbReference>
<evidence type="ECO:0000256" key="1">
    <source>
        <dbReference type="ARBA" id="ARBA00022598"/>
    </source>
</evidence>
<evidence type="ECO:0000313" key="5">
    <source>
        <dbReference type="EMBL" id="EKC60869.1"/>
    </source>
</evidence>
<dbReference type="PANTHER" id="PTHR11405:SF53">
    <property type="entry name" value="CARBAMOYL-PHOSPHATE SYNTHASE [AMMONIA], MITOCHONDRIAL"/>
    <property type="match status" value="1"/>
</dbReference>
<dbReference type="EMBL" id="AJWZ01006051">
    <property type="protein sequence ID" value="EKC60869.1"/>
    <property type="molecule type" value="Genomic_DNA"/>
</dbReference>
<dbReference type="PROSITE" id="PS51855">
    <property type="entry name" value="MGS"/>
    <property type="match status" value="1"/>
</dbReference>
<dbReference type="AlphaFoldDB" id="K1SZM7"/>
<evidence type="ECO:0000259" key="4">
    <source>
        <dbReference type="PROSITE" id="PS51855"/>
    </source>
</evidence>
<name>K1SZM7_9ZZZZ</name>
<feature type="domain" description="MGS-like" evidence="4">
    <location>
        <begin position="1"/>
        <end position="84"/>
    </location>
</feature>
<gene>
    <name evidence="5" type="ORF">OBE_08758</name>
</gene>
<dbReference type="Pfam" id="PF02142">
    <property type="entry name" value="MGS"/>
    <property type="match status" value="1"/>
</dbReference>
<proteinExistence type="predicted"/>
<dbReference type="GO" id="GO:0005737">
    <property type="term" value="C:cytoplasm"/>
    <property type="evidence" value="ECO:0007669"/>
    <property type="project" value="TreeGrafter"/>
</dbReference>
<sequence>WPDEDHKDLPNVMQMIADHKFDLIVNIPKNHTKRELTNGYRIRRGAIDHNIPLITNARLASAFIEAFCTLSQDQLQIKSWQEYE</sequence>
<dbReference type="GO" id="GO:0005524">
    <property type="term" value="F:ATP binding"/>
    <property type="evidence" value="ECO:0007669"/>
    <property type="project" value="UniProtKB-KW"/>
</dbReference>
<evidence type="ECO:0000256" key="3">
    <source>
        <dbReference type="ARBA" id="ARBA00022840"/>
    </source>
</evidence>
<keyword evidence="3" id="KW-0067">ATP-binding</keyword>
<dbReference type="GO" id="GO:0004088">
    <property type="term" value="F:carbamoyl-phosphate synthase (glutamine-hydrolyzing) activity"/>
    <property type="evidence" value="ECO:0007669"/>
    <property type="project" value="TreeGrafter"/>
</dbReference>
<evidence type="ECO:0000256" key="2">
    <source>
        <dbReference type="ARBA" id="ARBA00022741"/>
    </source>
</evidence>
<dbReference type="SUPFAM" id="SSF52335">
    <property type="entry name" value="Methylglyoxal synthase-like"/>
    <property type="match status" value="1"/>
</dbReference>
<feature type="non-terminal residue" evidence="5">
    <location>
        <position position="1"/>
    </location>
</feature>
<dbReference type="InterPro" id="IPR011607">
    <property type="entry name" value="MGS-like_dom"/>
</dbReference>
<keyword evidence="1" id="KW-0436">Ligase</keyword>
<keyword evidence="2" id="KW-0547">Nucleotide-binding</keyword>
<protein>
    <submittedName>
        <fullName evidence="5">Carbamoyl-phosphate synthase, large subunit</fullName>
    </submittedName>
</protein>